<dbReference type="Pfam" id="PF01433">
    <property type="entry name" value="Peptidase_M1"/>
    <property type="match status" value="1"/>
</dbReference>
<name>A0A8N1S4M9_9HYME</name>
<dbReference type="GO" id="GO:0008237">
    <property type="term" value="F:metallopeptidase activity"/>
    <property type="evidence" value="ECO:0007669"/>
    <property type="project" value="InterPro"/>
</dbReference>
<sequence length="68" mass="7816">MKPLDSEVNSISEINSLFSFTYYIKAPSILRMLHHTVGDEIFQKGIKAYMKREMGSLDDFLIVMQSSL</sequence>
<dbReference type="RefSeq" id="XP_025073052.1">
    <property type="nucleotide sequence ID" value="XM_025217267.1"/>
</dbReference>
<dbReference type="OrthoDB" id="10464205at2759"/>
<dbReference type="Gene3D" id="1.10.390.10">
    <property type="entry name" value="Neutral Protease Domain 2"/>
    <property type="match status" value="1"/>
</dbReference>
<evidence type="ECO:0000259" key="1">
    <source>
        <dbReference type="Pfam" id="PF01433"/>
    </source>
</evidence>
<dbReference type="Proteomes" id="UP000504615">
    <property type="component" value="Unplaced"/>
</dbReference>
<dbReference type="SUPFAM" id="SSF55486">
    <property type="entry name" value="Metalloproteases ('zincins'), catalytic domain"/>
    <property type="match status" value="1"/>
</dbReference>
<dbReference type="InterPro" id="IPR027268">
    <property type="entry name" value="Peptidase_M4/M1_CTD_sf"/>
</dbReference>
<proteinExistence type="predicted"/>
<dbReference type="GeneID" id="112552291"/>
<dbReference type="AlphaFoldDB" id="A0A8N1S4M9"/>
<dbReference type="GO" id="GO:0008270">
    <property type="term" value="F:zinc ion binding"/>
    <property type="evidence" value="ECO:0007669"/>
    <property type="project" value="InterPro"/>
</dbReference>
<accession>A0A8N1S4M9</accession>
<reference evidence="3" key="1">
    <citation type="submission" date="2025-08" db="UniProtKB">
        <authorList>
            <consortium name="RefSeq"/>
        </authorList>
    </citation>
    <scope>IDENTIFICATION</scope>
</reference>
<dbReference type="InterPro" id="IPR014782">
    <property type="entry name" value="Peptidase_M1_dom"/>
</dbReference>
<keyword evidence="2" id="KW-1185">Reference proteome</keyword>
<gene>
    <name evidence="3" type="primary">LOC112552291</name>
</gene>
<evidence type="ECO:0000313" key="3">
    <source>
        <dbReference type="RefSeq" id="XP_025073052.1"/>
    </source>
</evidence>
<evidence type="ECO:0000313" key="2">
    <source>
        <dbReference type="Proteomes" id="UP000504615"/>
    </source>
</evidence>
<organism evidence="2 3">
    <name type="scientific">Pogonomyrmex barbatus</name>
    <name type="common">red harvester ant</name>
    <dbReference type="NCBI Taxonomy" id="144034"/>
    <lineage>
        <taxon>Eukaryota</taxon>
        <taxon>Metazoa</taxon>
        <taxon>Ecdysozoa</taxon>
        <taxon>Arthropoda</taxon>
        <taxon>Hexapoda</taxon>
        <taxon>Insecta</taxon>
        <taxon>Pterygota</taxon>
        <taxon>Neoptera</taxon>
        <taxon>Endopterygota</taxon>
        <taxon>Hymenoptera</taxon>
        <taxon>Apocrita</taxon>
        <taxon>Aculeata</taxon>
        <taxon>Formicoidea</taxon>
        <taxon>Formicidae</taxon>
        <taxon>Myrmicinae</taxon>
        <taxon>Pogonomyrmex</taxon>
    </lineage>
</organism>
<protein>
    <submittedName>
        <fullName evidence="3">Uncharacterized protein LOC112552291</fullName>
    </submittedName>
</protein>
<feature type="domain" description="Peptidase M1 membrane alanine aminopeptidase" evidence="1">
    <location>
        <begin position="2"/>
        <end position="52"/>
    </location>
</feature>